<reference evidence="3" key="1">
    <citation type="submission" date="2020-06" db="EMBL/GenBank/DDBJ databases">
        <authorList>
            <consortium name="Plant Systems Biology data submission"/>
        </authorList>
    </citation>
    <scope>NUCLEOTIDE SEQUENCE</scope>
    <source>
        <strain evidence="3">D6</strain>
    </source>
</reference>
<proteinExistence type="predicted"/>
<feature type="region of interest" description="Disordered" evidence="1">
    <location>
        <begin position="1"/>
        <end position="110"/>
    </location>
</feature>
<keyword evidence="4" id="KW-1185">Reference proteome</keyword>
<feature type="transmembrane region" description="Helical" evidence="2">
    <location>
        <begin position="318"/>
        <end position="334"/>
    </location>
</feature>
<feature type="transmembrane region" description="Helical" evidence="2">
    <location>
        <begin position="233"/>
        <end position="255"/>
    </location>
</feature>
<keyword evidence="2" id="KW-1133">Transmembrane helix</keyword>
<dbReference type="EMBL" id="CAICTM010000122">
    <property type="protein sequence ID" value="CAB9501950.1"/>
    <property type="molecule type" value="Genomic_DNA"/>
</dbReference>
<feature type="transmembrane region" description="Helical" evidence="2">
    <location>
        <begin position="182"/>
        <end position="202"/>
    </location>
</feature>
<evidence type="ECO:0000256" key="2">
    <source>
        <dbReference type="SAM" id="Phobius"/>
    </source>
</evidence>
<accession>A0A9N8DJZ9</accession>
<dbReference type="AlphaFoldDB" id="A0A9N8DJZ9"/>
<feature type="compositionally biased region" description="Low complexity" evidence="1">
    <location>
        <begin position="28"/>
        <end position="38"/>
    </location>
</feature>
<evidence type="ECO:0000313" key="3">
    <source>
        <dbReference type="EMBL" id="CAB9501950.1"/>
    </source>
</evidence>
<feature type="compositionally biased region" description="Basic and acidic residues" evidence="1">
    <location>
        <begin position="39"/>
        <end position="50"/>
    </location>
</feature>
<feature type="transmembrane region" description="Helical" evidence="2">
    <location>
        <begin position="147"/>
        <end position="170"/>
    </location>
</feature>
<feature type="compositionally biased region" description="Polar residues" evidence="1">
    <location>
        <begin position="101"/>
        <end position="110"/>
    </location>
</feature>
<dbReference type="OrthoDB" id="47245at2759"/>
<organism evidence="3 4">
    <name type="scientific">Seminavis robusta</name>
    <dbReference type="NCBI Taxonomy" id="568900"/>
    <lineage>
        <taxon>Eukaryota</taxon>
        <taxon>Sar</taxon>
        <taxon>Stramenopiles</taxon>
        <taxon>Ochrophyta</taxon>
        <taxon>Bacillariophyta</taxon>
        <taxon>Bacillariophyceae</taxon>
        <taxon>Bacillariophycidae</taxon>
        <taxon>Naviculales</taxon>
        <taxon>Naviculaceae</taxon>
        <taxon>Seminavis</taxon>
    </lineage>
</organism>
<name>A0A9N8DJZ9_9STRA</name>
<feature type="compositionally biased region" description="Polar residues" evidence="1">
    <location>
        <begin position="15"/>
        <end position="27"/>
    </location>
</feature>
<keyword evidence="2" id="KW-0812">Transmembrane</keyword>
<protein>
    <submittedName>
        <fullName evidence="3">Uncharacterized protein</fullName>
    </submittedName>
</protein>
<evidence type="ECO:0000313" key="4">
    <source>
        <dbReference type="Proteomes" id="UP001153069"/>
    </source>
</evidence>
<comment type="caution">
    <text evidence="3">The sequence shown here is derived from an EMBL/GenBank/DDBJ whole genome shotgun (WGS) entry which is preliminary data.</text>
</comment>
<evidence type="ECO:0000256" key="1">
    <source>
        <dbReference type="SAM" id="MobiDB-lite"/>
    </source>
</evidence>
<feature type="compositionally biased region" description="Basic and acidic residues" evidence="1">
    <location>
        <begin position="82"/>
        <end position="100"/>
    </location>
</feature>
<gene>
    <name evidence="3" type="ORF">SEMRO_123_G059440.1</name>
</gene>
<keyword evidence="2" id="KW-0472">Membrane</keyword>
<sequence>MSRLSQDDITDLNDDQQLSIREGNNTESRSMSTSISRPSQDDITHLKDDQQSTVAIAAGSQLPPETAVRREGQVVAETTQENNKDHAEEPTIGKKDHEQQEAIQTNNNKPQQAVEEVCYDEEDIEWHAPFGESTFTFLFMCKPCSHAFVYALFVYLLQLSFVILALVDAIDAGSPNPLQLPPMVGLPTTLAQVVILFVVVAFQSDLMEAVSKLHDGYYPPIISVFPGATYATWLMSCIAQLIIGLLILVVTFILTMQVDNVVNSMLNFAALHFIADIDDIGFELAKLGFVSHKVQRSVWRVADFKVPKQDKGNALRRGLYLGTLVGIFVGFAILKGRQFHGYYLPTYLFVQFDDAYIAKLSHYSGAFEAEVARTAGHRSYHDIATQSISLAYCDKENAWTFSETSDPCDFFARSVKVNTYDVTSIPWSDWLEKDSFSRLQPFESFRLLNNDCDEKTCRGKCENGRCTCPPDSFGFDCEFTTVCPALIVNGKHGPFPEASLDGTGITRTYTIGDRYHLLRDERGELVRVYSMPVYYSIRNLCQWWSVH</sequence>
<dbReference type="Proteomes" id="UP001153069">
    <property type="component" value="Unassembled WGS sequence"/>
</dbReference>